<dbReference type="EMBL" id="AGJL01000113">
    <property type="protein sequence ID" value="EHP82733.1"/>
    <property type="molecule type" value="Genomic_DNA"/>
</dbReference>
<evidence type="ECO:0000313" key="2">
    <source>
        <dbReference type="Proteomes" id="UP000003706"/>
    </source>
</evidence>
<protein>
    <submittedName>
        <fullName evidence="1">Uncharacterized protein</fullName>
    </submittedName>
</protein>
<accession>H1L1U6</accession>
<name>H1L1U6_9EURY</name>
<keyword evidence="2" id="KW-1185">Reference proteome</keyword>
<dbReference type="AlphaFoldDB" id="H1L1U6"/>
<dbReference type="OrthoDB" id="386616at2157"/>
<evidence type="ECO:0000313" key="1">
    <source>
        <dbReference type="EMBL" id="EHP82733.1"/>
    </source>
</evidence>
<reference evidence="1 2" key="1">
    <citation type="submission" date="2011-09" db="EMBL/GenBank/DDBJ databases">
        <title>The draft genome of Methanotorris formicicus Mc-S-70.</title>
        <authorList>
            <consortium name="US DOE Joint Genome Institute (JGI-PGF)"/>
            <person name="Lucas S."/>
            <person name="Han J."/>
            <person name="Lapidus A."/>
            <person name="Cheng J.-F."/>
            <person name="Goodwin L."/>
            <person name="Pitluck S."/>
            <person name="Peters L."/>
            <person name="Land M.L."/>
            <person name="Hauser L."/>
            <person name="Sieprawska-Lupa M."/>
            <person name="Takai K."/>
            <person name="Miyazaki J."/>
            <person name="Whitman W."/>
            <person name="Woyke T.J."/>
        </authorList>
    </citation>
    <scope>NUCLEOTIDE SEQUENCE [LARGE SCALE GENOMIC DNA]</scope>
    <source>
        <strain evidence="1 2">Mc-S-70</strain>
    </source>
</reference>
<dbReference type="RefSeq" id="WP_007045438.1">
    <property type="nucleotide sequence ID" value="NZ_AGJL01000113.1"/>
</dbReference>
<sequence>MNNSKSSNYNLFFAQSQRGIVSIKQVLDYAIHRWGTPLAMFMLLEKDLEKENKQSVEPFIKYLEKYDSAELMTEKLKEDERYGLGSAIGNKACHLFAKLYVSRLNLKKRNDSGWTGISYEVPFDSNAGRVLFRCGFLTN</sequence>
<comment type="caution">
    <text evidence="1">The sequence shown here is derived from an EMBL/GenBank/DDBJ whole genome shotgun (WGS) entry which is preliminary data.</text>
</comment>
<dbReference type="STRING" id="647171.MetfoDRAFT_2020"/>
<gene>
    <name evidence="1" type="ORF">MetfoDRAFT_2020</name>
</gene>
<organism evidence="1 2">
    <name type="scientific">Methanotorris formicicus Mc-S-70</name>
    <dbReference type="NCBI Taxonomy" id="647171"/>
    <lineage>
        <taxon>Archaea</taxon>
        <taxon>Methanobacteriati</taxon>
        <taxon>Methanobacteriota</taxon>
        <taxon>Methanomada group</taxon>
        <taxon>Methanococci</taxon>
        <taxon>Methanococcales</taxon>
        <taxon>Methanocaldococcaceae</taxon>
        <taxon>Methanotorris</taxon>
    </lineage>
</organism>
<proteinExistence type="predicted"/>
<dbReference type="Proteomes" id="UP000003706">
    <property type="component" value="Unassembled WGS sequence"/>
</dbReference>